<accession>A0A5N6KWK1</accession>
<evidence type="ECO:0000313" key="3">
    <source>
        <dbReference type="Proteomes" id="UP000327013"/>
    </source>
</evidence>
<feature type="compositionally biased region" description="Acidic residues" evidence="1">
    <location>
        <begin position="402"/>
        <end position="428"/>
    </location>
</feature>
<feature type="region of interest" description="Disordered" evidence="1">
    <location>
        <begin position="169"/>
        <end position="192"/>
    </location>
</feature>
<feature type="region of interest" description="Disordered" evidence="1">
    <location>
        <begin position="393"/>
        <end position="437"/>
    </location>
</feature>
<evidence type="ECO:0000313" key="2">
    <source>
        <dbReference type="EMBL" id="KAB8356330.1"/>
    </source>
</evidence>
<dbReference type="InterPro" id="IPR035426">
    <property type="entry name" value="Gemin2/Brr1"/>
</dbReference>
<proteinExistence type="predicted"/>
<keyword evidence="3" id="KW-1185">Reference proteome</keyword>
<sequence length="484" mass="52525">MSQKRKDEFDLETDEYIPNKRPKLTGESNTKARQKKKDPTPQVNATYGQRSFFPEPSADDYDVDEDSAAVHDYLNGVRREASGIPHLLIASSDPTSAPTDESLAMYCASYAQRASREGGYYEDGAYVAAPAPEASSTSSAQHGDGSVELSAKDAYHERLLRRYGDLRELLSGQPEAPPGDISSSGLRSGRPPDRAMLAALPLDEMAHMIDTACEILSKAVLMGDDKEAQWLGAWCWTLLAKMPEVGVLENENVGHLRELGKKAAGIAKQLAMDILDDAEVSLDNGNTHVDGNHHNNGPASNNDKTEPLATDEVETLGYGLQEATPPHDDDDDSSNPTADDTIYGHEPIFQARRRNSSSSIEDFDMSEAPPHDDPTTLNVNAPLLSKAEAYAKRTSDLTAQDTMDDGGSEEGELDEEESEEDPEEEEGGQGEVHNPLTTASGTLDMILTIVGDCYGQRDLLPARDMLWDAFEIVGPLQVGDSKAT</sequence>
<name>A0A5N6KWK1_9ROSI</name>
<dbReference type="Gene3D" id="1.20.58.1070">
    <property type="match status" value="1"/>
</dbReference>
<feature type="region of interest" description="Disordered" evidence="1">
    <location>
        <begin position="285"/>
        <end position="306"/>
    </location>
</feature>
<dbReference type="OrthoDB" id="428895at2759"/>
<dbReference type="GO" id="GO:0000387">
    <property type="term" value="P:spliceosomal snRNP assembly"/>
    <property type="evidence" value="ECO:0007669"/>
    <property type="project" value="InterPro"/>
</dbReference>
<evidence type="ECO:0000256" key="1">
    <source>
        <dbReference type="SAM" id="MobiDB-lite"/>
    </source>
</evidence>
<dbReference type="Pfam" id="PF04938">
    <property type="entry name" value="SIP1"/>
    <property type="match status" value="1"/>
</dbReference>
<dbReference type="EMBL" id="VIBQ01000016">
    <property type="protein sequence ID" value="KAB8356330.1"/>
    <property type="molecule type" value="Genomic_DNA"/>
</dbReference>
<dbReference type="AlphaFoldDB" id="A0A5N6KWK1"/>
<gene>
    <name evidence="2" type="ORF">FH972_023914</name>
</gene>
<dbReference type="Proteomes" id="UP000327013">
    <property type="component" value="Unassembled WGS sequence"/>
</dbReference>
<comment type="caution">
    <text evidence="2">The sequence shown here is derived from an EMBL/GenBank/DDBJ whole genome shotgun (WGS) entry which is preliminary data.</text>
</comment>
<feature type="region of interest" description="Disordered" evidence="1">
    <location>
        <begin position="320"/>
        <end position="379"/>
    </location>
</feature>
<feature type="region of interest" description="Disordered" evidence="1">
    <location>
        <begin position="1"/>
        <end position="62"/>
    </location>
</feature>
<feature type="compositionally biased region" description="Polar residues" evidence="1">
    <location>
        <begin position="285"/>
        <end position="302"/>
    </location>
</feature>
<organism evidence="2 3">
    <name type="scientific">Carpinus fangiana</name>
    <dbReference type="NCBI Taxonomy" id="176857"/>
    <lineage>
        <taxon>Eukaryota</taxon>
        <taxon>Viridiplantae</taxon>
        <taxon>Streptophyta</taxon>
        <taxon>Embryophyta</taxon>
        <taxon>Tracheophyta</taxon>
        <taxon>Spermatophyta</taxon>
        <taxon>Magnoliopsida</taxon>
        <taxon>eudicotyledons</taxon>
        <taxon>Gunneridae</taxon>
        <taxon>Pentapetalae</taxon>
        <taxon>rosids</taxon>
        <taxon>fabids</taxon>
        <taxon>Fagales</taxon>
        <taxon>Betulaceae</taxon>
        <taxon>Carpinus</taxon>
    </lineage>
</organism>
<reference evidence="2 3" key="1">
    <citation type="submission" date="2019-06" db="EMBL/GenBank/DDBJ databases">
        <title>A chromosomal-level reference genome of Carpinus fangiana (Coryloideae, Betulaceae).</title>
        <authorList>
            <person name="Yang X."/>
            <person name="Wang Z."/>
            <person name="Zhang L."/>
            <person name="Hao G."/>
            <person name="Liu J."/>
            <person name="Yang Y."/>
        </authorList>
    </citation>
    <scope>NUCLEOTIDE SEQUENCE [LARGE SCALE GENOMIC DNA]</scope>
    <source>
        <strain evidence="2">Cfa_2016G</strain>
        <tissue evidence="2">Leaf</tissue>
    </source>
</reference>
<protein>
    <submittedName>
        <fullName evidence="2">Uncharacterized protein</fullName>
    </submittedName>
</protein>